<dbReference type="InterPro" id="IPR050583">
    <property type="entry name" value="Mycobacterial_A85_antigen"/>
</dbReference>
<dbReference type="OrthoDB" id="9803578at2"/>
<gene>
    <name evidence="1" type="ORF">JP75_22720</name>
</gene>
<organism evidence="1 2">
    <name type="scientific">Devosia riboflavina</name>
    <dbReference type="NCBI Taxonomy" id="46914"/>
    <lineage>
        <taxon>Bacteria</taxon>
        <taxon>Pseudomonadati</taxon>
        <taxon>Pseudomonadota</taxon>
        <taxon>Alphaproteobacteria</taxon>
        <taxon>Hyphomicrobiales</taxon>
        <taxon>Devosiaceae</taxon>
        <taxon>Devosia</taxon>
    </lineage>
</organism>
<dbReference type="InterPro" id="IPR000801">
    <property type="entry name" value="Esterase-like"/>
</dbReference>
<reference evidence="1 2" key="1">
    <citation type="submission" date="2014-08" db="EMBL/GenBank/DDBJ databases">
        <authorList>
            <person name="Hassan Y.I."/>
            <person name="Lepp D."/>
            <person name="Zhou T."/>
        </authorList>
    </citation>
    <scope>NUCLEOTIDE SEQUENCE [LARGE SCALE GENOMIC DNA]</scope>
    <source>
        <strain evidence="1 2">IFO13584</strain>
    </source>
</reference>
<dbReference type="InterPro" id="IPR029058">
    <property type="entry name" value="AB_hydrolase_fold"/>
</dbReference>
<dbReference type="RefSeq" id="WP_035086969.1">
    <property type="nucleotide sequence ID" value="NZ_JQGC01000030.1"/>
</dbReference>
<proteinExistence type="predicted"/>
<keyword evidence="2" id="KW-1185">Reference proteome</keyword>
<dbReference type="AlphaFoldDB" id="A0A087LX40"/>
<dbReference type="GO" id="GO:0016747">
    <property type="term" value="F:acyltransferase activity, transferring groups other than amino-acyl groups"/>
    <property type="evidence" value="ECO:0007669"/>
    <property type="project" value="TreeGrafter"/>
</dbReference>
<accession>A0A087LX40</accession>
<dbReference type="Pfam" id="PF00756">
    <property type="entry name" value="Esterase"/>
    <property type="match status" value="1"/>
</dbReference>
<dbReference type="STRING" id="46914.JP75_22720"/>
<dbReference type="SUPFAM" id="SSF53474">
    <property type="entry name" value="alpha/beta-Hydrolases"/>
    <property type="match status" value="1"/>
</dbReference>
<evidence type="ECO:0000313" key="2">
    <source>
        <dbReference type="Proteomes" id="UP000028981"/>
    </source>
</evidence>
<dbReference type="PANTHER" id="PTHR48098:SF1">
    <property type="entry name" value="DIACYLGLYCEROL ACYLTRANSFERASE_MYCOLYLTRANSFERASE AG85A"/>
    <property type="match status" value="1"/>
</dbReference>
<dbReference type="PANTHER" id="PTHR48098">
    <property type="entry name" value="ENTEROCHELIN ESTERASE-RELATED"/>
    <property type="match status" value="1"/>
</dbReference>
<sequence length="337" mass="37577">MRRTTHAPGTVHRLAIESKALAGNRLGDPTERLVDVYIPAGHTGTGLPLLVDLVGYTAGGPAHTAWKNFGENVPERLDRLIGDNKMPPVVVAFPDCFSRLGGNQYVNSPVLGNYEDFLIGEMAPFVEEKFSCGGTRRRGVFGKSSGGFGSLVHAMLHADFWAAAASHSGDAGFENLYIPEFPNSLRALAKSDNSIETWMRAFEAKQKIDGKDTLLLMILAQAASFDPDPEPSTFLGLRLPVTLDTCELIEERWANWLKWDPARMIETHAESITKLKGFYFDCGTEDQYNILYGSRRIHRTLEQRGIPHRYEEFPDNHSSVDYRMDISLPFLAETLTR</sequence>
<dbReference type="EMBL" id="JQGC01000030">
    <property type="protein sequence ID" value="KFL29193.1"/>
    <property type="molecule type" value="Genomic_DNA"/>
</dbReference>
<evidence type="ECO:0000313" key="1">
    <source>
        <dbReference type="EMBL" id="KFL29193.1"/>
    </source>
</evidence>
<dbReference type="Gene3D" id="3.40.50.1820">
    <property type="entry name" value="alpha/beta hydrolase"/>
    <property type="match status" value="1"/>
</dbReference>
<name>A0A087LX40_9HYPH</name>
<protein>
    <submittedName>
        <fullName evidence="1">Enterochelin esterase</fullName>
    </submittedName>
</protein>
<dbReference type="Proteomes" id="UP000028981">
    <property type="component" value="Unassembled WGS sequence"/>
</dbReference>
<comment type="caution">
    <text evidence="1">The sequence shown here is derived from an EMBL/GenBank/DDBJ whole genome shotgun (WGS) entry which is preliminary data.</text>
</comment>